<proteinExistence type="predicted"/>
<reference evidence="1 2" key="1">
    <citation type="submission" date="2019-03" db="EMBL/GenBank/DDBJ databases">
        <title>Sequencing the genomes of 1000 actinobacteria strains.</title>
        <authorList>
            <person name="Klenk H.-P."/>
        </authorList>
    </citation>
    <scope>NUCLEOTIDE SEQUENCE [LARGE SCALE GENOMIC DNA]</scope>
    <source>
        <strain evidence="1 2">DSM 18936</strain>
    </source>
</reference>
<evidence type="ECO:0000313" key="1">
    <source>
        <dbReference type="EMBL" id="TDT17320.1"/>
    </source>
</evidence>
<protein>
    <submittedName>
        <fullName evidence="1">Uncharacterized protein</fullName>
    </submittedName>
</protein>
<accession>A0A4R7I287</accession>
<organism evidence="1 2">
    <name type="scientific">Ilumatobacter fluminis</name>
    <dbReference type="NCBI Taxonomy" id="467091"/>
    <lineage>
        <taxon>Bacteria</taxon>
        <taxon>Bacillati</taxon>
        <taxon>Actinomycetota</taxon>
        <taxon>Acidimicrobiia</taxon>
        <taxon>Acidimicrobiales</taxon>
        <taxon>Ilumatobacteraceae</taxon>
        <taxon>Ilumatobacter</taxon>
    </lineage>
</organism>
<sequence>MVVAALLVFAIAAGTIGREAHRLDAIAPRAVYQLDEAVDFVADRLPEASQARLTPAEVQTLLVAHLRWMHDNGLQPDKAVDAKQVIDDDVVVTEDALVAYLLAEAEAGDVDLLDDVDAVNVVEAHLAYFEAIGAVGPQAPLDDLL</sequence>
<keyword evidence="2" id="KW-1185">Reference proteome</keyword>
<gene>
    <name evidence="1" type="ORF">BDK89_2928</name>
</gene>
<name>A0A4R7I287_9ACTN</name>
<dbReference type="AlphaFoldDB" id="A0A4R7I287"/>
<comment type="caution">
    <text evidence="1">The sequence shown here is derived from an EMBL/GenBank/DDBJ whole genome shotgun (WGS) entry which is preliminary data.</text>
</comment>
<dbReference type="EMBL" id="SOAU01000001">
    <property type="protein sequence ID" value="TDT17320.1"/>
    <property type="molecule type" value="Genomic_DNA"/>
</dbReference>
<dbReference type="Proteomes" id="UP000294558">
    <property type="component" value="Unassembled WGS sequence"/>
</dbReference>
<evidence type="ECO:0000313" key="2">
    <source>
        <dbReference type="Proteomes" id="UP000294558"/>
    </source>
</evidence>